<dbReference type="PANTHER" id="PTHR43240:SF5">
    <property type="entry name" value="1,4-DIHYDROXY-2-NAPHTHOYL-COA THIOESTERASE 1"/>
    <property type="match status" value="1"/>
</dbReference>
<comment type="pathway">
    <text evidence="4">Cofactor biosynthesis; phylloquinone biosynthesis.</text>
</comment>
<dbReference type="NCBIfam" id="TIGR00369">
    <property type="entry name" value="unchar_dom_1"/>
    <property type="match status" value="1"/>
</dbReference>
<evidence type="ECO:0000313" key="9">
    <source>
        <dbReference type="EMBL" id="MQL86710.1"/>
    </source>
</evidence>
<dbReference type="CDD" id="cd03443">
    <property type="entry name" value="PaaI_thioesterase"/>
    <property type="match status" value="1"/>
</dbReference>
<dbReference type="FunFam" id="3.10.129.10:FF:000048">
    <property type="entry name" value="14-dihydroxy-2-naphthoyl-CoA thioesterase 1"/>
    <property type="match status" value="1"/>
</dbReference>
<dbReference type="GO" id="GO:0005777">
    <property type="term" value="C:peroxisome"/>
    <property type="evidence" value="ECO:0007669"/>
    <property type="project" value="UniProtKB-SubCell"/>
</dbReference>
<reference evidence="9" key="1">
    <citation type="submission" date="2017-07" db="EMBL/GenBank/DDBJ databases">
        <title>Taro Niue Genome Assembly and Annotation.</title>
        <authorList>
            <person name="Atibalentja N."/>
            <person name="Keating K."/>
            <person name="Fields C.J."/>
        </authorList>
    </citation>
    <scope>NUCLEOTIDE SEQUENCE</scope>
    <source>
        <strain evidence="9">Niue_2</strain>
        <tissue evidence="9">Leaf</tissue>
    </source>
</reference>
<dbReference type="GO" id="GO:0042372">
    <property type="term" value="P:phylloquinone biosynthetic process"/>
    <property type="evidence" value="ECO:0007669"/>
    <property type="project" value="TreeGrafter"/>
</dbReference>
<dbReference type="Pfam" id="PF03061">
    <property type="entry name" value="4HBT"/>
    <property type="match status" value="1"/>
</dbReference>
<dbReference type="InterPro" id="IPR006683">
    <property type="entry name" value="Thioestr_dom"/>
</dbReference>
<dbReference type="PANTHER" id="PTHR43240">
    <property type="entry name" value="1,4-DIHYDROXY-2-NAPHTHOYL-COA THIOESTERASE 1"/>
    <property type="match status" value="1"/>
</dbReference>
<sequence>MGPPASSARPETEKLDPVLHALGFEYVELSPEKVIGRFRVTETCCQPFGVLHGGVSALVAESLASGGAHMASGFQRVAGINLCINHLRPARLGDHVVAEARPTHLGKAIQVWDVELWIESPSSASVKRRTLISTSRVTLACNLPAPEHMKKAAADALKKYSKL</sequence>
<dbReference type="OrthoDB" id="46529at2759"/>
<dbReference type="Gene3D" id="3.10.129.10">
    <property type="entry name" value="Hotdog Thioesterase"/>
    <property type="match status" value="1"/>
</dbReference>
<comment type="subunit">
    <text evidence="7">Homotetramers.</text>
</comment>
<evidence type="ECO:0000256" key="6">
    <source>
        <dbReference type="ARBA" id="ARBA00061187"/>
    </source>
</evidence>
<dbReference type="GO" id="GO:0061522">
    <property type="term" value="F:1,4-dihydroxy-2-naphthoyl-CoA thioesterase activity"/>
    <property type="evidence" value="ECO:0007669"/>
    <property type="project" value="TreeGrafter"/>
</dbReference>
<comment type="caution">
    <text evidence="9">The sequence shown here is derived from an EMBL/GenBank/DDBJ whole genome shotgun (WGS) entry which is preliminary data.</text>
</comment>
<dbReference type="InterPro" id="IPR003736">
    <property type="entry name" value="PAAI_dom"/>
</dbReference>
<evidence type="ECO:0000256" key="2">
    <source>
        <dbReference type="ARBA" id="ARBA00022801"/>
    </source>
</evidence>
<dbReference type="Proteomes" id="UP000652761">
    <property type="component" value="Unassembled WGS sequence"/>
</dbReference>
<name>A0A843UYM0_COLES</name>
<evidence type="ECO:0000256" key="4">
    <source>
        <dbReference type="ARBA" id="ARBA00060572"/>
    </source>
</evidence>
<keyword evidence="3" id="KW-0576">Peroxisome</keyword>
<dbReference type="SUPFAM" id="SSF54637">
    <property type="entry name" value="Thioesterase/thiol ester dehydrase-isomerase"/>
    <property type="match status" value="1"/>
</dbReference>
<dbReference type="InterPro" id="IPR029069">
    <property type="entry name" value="HotDog_dom_sf"/>
</dbReference>
<evidence type="ECO:0000256" key="7">
    <source>
        <dbReference type="ARBA" id="ARBA00066058"/>
    </source>
</evidence>
<evidence type="ECO:0000256" key="1">
    <source>
        <dbReference type="ARBA" id="ARBA00004275"/>
    </source>
</evidence>
<comment type="pathway">
    <text evidence="5">Quinol/quinone metabolism; 1,4-dihydroxy-2-naphthoate biosynthesis; 1,4-dihydroxy-2-naphthoate from chorismate: step 7/7.</text>
</comment>
<comment type="similarity">
    <text evidence="6">Belongs to the 4-hydroxybenzoyl-CoA thioesterase family. DHNA-CoA hydrolase subfamily.</text>
</comment>
<evidence type="ECO:0000256" key="3">
    <source>
        <dbReference type="ARBA" id="ARBA00023140"/>
    </source>
</evidence>
<dbReference type="EMBL" id="NMUH01000920">
    <property type="protein sequence ID" value="MQL86710.1"/>
    <property type="molecule type" value="Genomic_DNA"/>
</dbReference>
<proteinExistence type="inferred from homology"/>
<organism evidence="9 10">
    <name type="scientific">Colocasia esculenta</name>
    <name type="common">Wild taro</name>
    <name type="synonym">Arum esculentum</name>
    <dbReference type="NCBI Taxonomy" id="4460"/>
    <lineage>
        <taxon>Eukaryota</taxon>
        <taxon>Viridiplantae</taxon>
        <taxon>Streptophyta</taxon>
        <taxon>Embryophyta</taxon>
        <taxon>Tracheophyta</taxon>
        <taxon>Spermatophyta</taxon>
        <taxon>Magnoliopsida</taxon>
        <taxon>Liliopsida</taxon>
        <taxon>Araceae</taxon>
        <taxon>Aroideae</taxon>
        <taxon>Colocasieae</taxon>
        <taxon>Colocasia</taxon>
    </lineage>
</organism>
<comment type="subcellular location">
    <subcellularLocation>
        <location evidence="1">Peroxisome</location>
    </subcellularLocation>
</comment>
<gene>
    <name evidence="9" type="ORF">Taro_019242</name>
</gene>
<evidence type="ECO:0000259" key="8">
    <source>
        <dbReference type="Pfam" id="PF03061"/>
    </source>
</evidence>
<protein>
    <recommendedName>
        <fullName evidence="8">Thioesterase domain-containing protein</fullName>
    </recommendedName>
</protein>
<dbReference type="AlphaFoldDB" id="A0A843UYM0"/>
<keyword evidence="10" id="KW-1185">Reference proteome</keyword>
<feature type="domain" description="Thioesterase" evidence="8">
    <location>
        <begin position="48"/>
        <end position="121"/>
    </location>
</feature>
<evidence type="ECO:0000256" key="5">
    <source>
        <dbReference type="ARBA" id="ARBA00060586"/>
    </source>
</evidence>
<evidence type="ECO:0000313" key="10">
    <source>
        <dbReference type="Proteomes" id="UP000652761"/>
    </source>
</evidence>
<keyword evidence="2" id="KW-0378">Hydrolase</keyword>
<accession>A0A843UYM0</accession>